<dbReference type="AlphaFoldDB" id="A0AAV5BSX9"/>
<name>A0AAV5BSX9_ELECO</name>
<keyword evidence="3" id="KW-0964">Secreted</keyword>
<evidence type="ECO:0000256" key="6">
    <source>
        <dbReference type="ARBA" id="ARBA00023278"/>
    </source>
</evidence>
<dbReference type="GO" id="GO:0033612">
    <property type="term" value="F:receptor serine/threonine kinase binding"/>
    <property type="evidence" value="ECO:0007669"/>
    <property type="project" value="TreeGrafter"/>
</dbReference>
<evidence type="ECO:0000256" key="2">
    <source>
        <dbReference type="ARBA" id="ARBA00005416"/>
    </source>
</evidence>
<dbReference type="PANTHER" id="PTHR33869:SF12">
    <property type="match status" value="1"/>
</dbReference>
<gene>
    <name evidence="10" type="primary">ga05655</name>
    <name evidence="9" type="synonym">ga05201</name>
    <name evidence="9" type="ORF">PR202_ga05201</name>
    <name evidence="10" type="ORF">PR202_ga05655</name>
</gene>
<dbReference type="GO" id="GO:0005576">
    <property type="term" value="C:extracellular region"/>
    <property type="evidence" value="ECO:0007669"/>
    <property type="project" value="UniProtKB-SubCell"/>
</dbReference>
<organism evidence="10 11">
    <name type="scientific">Eleusine coracana subsp. coracana</name>
    <dbReference type="NCBI Taxonomy" id="191504"/>
    <lineage>
        <taxon>Eukaryota</taxon>
        <taxon>Viridiplantae</taxon>
        <taxon>Streptophyta</taxon>
        <taxon>Embryophyta</taxon>
        <taxon>Tracheophyta</taxon>
        <taxon>Spermatophyta</taxon>
        <taxon>Magnoliopsida</taxon>
        <taxon>Liliopsida</taxon>
        <taxon>Poales</taxon>
        <taxon>Poaceae</taxon>
        <taxon>PACMAD clade</taxon>
        <taxon>Chloridoideae</taxon>
        <taxon>Cynodonteae</taxon>
        <taxon>Eleusininae</taxon>
        <taxon>Eleusine</taxon>
    </lineage>
</organism>
<evidence type="ECO:0000256" key="3">
    <source>
        <dbReference type="ARBA" id="ARBA00022525"/>
    </source>
</evidence>
<evidence type="ECO:0000313" key="10">
    <source>
        <dbReference type="EMBL" id="GJM89460.1"/>
    </source>
</evidence>
<feature type="region of interest" description="Disordered" evidence="7">
    <location>
        <begin position="56"/>
        <end position="86"/>
    </location>
</feature>
<proteinExistence type="inferred from homology"/>
<keyword evidence="4 8" id="KW-0732">Signal</keyword>
<keyword evidence="6" id="KW-0379">Hydroxylation</keyword>
<comment type="similarity">
    <text evidence="2">Belongs to the CLV3/ESR signal peptide family.</text>
</comment>
<feature type="chain" id="PRO_5044714535" evidence="8">
    <location>
        <begin position="27"/>
        <end position="86"/>
    </location>
</feature>
<comment type="caution">
    <text evidence="10">The sequence shown here is derived from an EMBL/GenBank/DDBJ whole genome shotgun (WGS) entry which is preliminary data.</text>
</comment>
<dbReference type="InterPro" id="IPR039616">
    <property type="entry name" value="CLE1-4"/>
</dbReference>
<evidence type="ECO:0000313" key="11">
    <source>
        <dbReference type="Proteomes" id="UP001054889"/>
    </source>
</evidence>
<keyword evidence="11" id="KW-1185">Reference proteome</keyword>
<reference evidence="10" key="1">
    <citation type="journal article" date="2018" name="DNA Res.">
        <title>Multiple hybrid de novo genome assembly of finger millet, an orphan allotetraploid crop.</title>
        <authorList>
            <person name="Hatakeyama M."/>
            <person name="Aluri S."/>
            <person name="Balachadran M.T."/>
            <person name="Sivarajan S.R."/>
            <person name="Patrignani A."/>
            <person name="Gruter S."/>
            <person name="Poveda L."/>
            <person name="Shimizu-Inatsugi R."/>
            <person name="Baeten J."/>
            <person name="Francoijs K.J."/>
            <person name="Nataraja K.N."/>
            <person name="Reddy Y.A.N."/>
            <person name="Phadnis S."/>
            <person name="Ravikumar R.L."/>
            <person name="Schlapbach R."/>
            <person name="Sreeman S.M."/>
            <person name="Shimizu K.K."/>
        </authorList>
    </citation>
    <scope>NUCLEOTIDE SEQUENCE</scope>
</reference>
<accession>A0AAV5BSX9</accession>
<comment type="subcellular location">
    <subcellularLocation>
        <location evidence="1">Secreted</location>
    </subcellularLocation>
</comment>
<protein>
    <submittedName>
        <fullName evidence="10">Uncharacterized protein</fullName>
    </submittedName>
</protein>
<dbReference type="EMBL" id="BQKI01000002">
    <property type="protein sequence ID" value="GJM89059.1"/>
    <property type="molecule type" value="Genomic_DNA"/>
</dbReference>
<reference evidence="10" key="2">
    <citation type="submission" date="2021-12" db="EMBL/GenBank/DDBJ databases">
        <title>Resequencing data analysis of finger millet.</title>
        <authorList>
            <person name="Hatakeyama M."/>
            <person name="Aluri S."/>
            <person name="Balachadran M.T."/>
            <person name="Sivarajan S.R."/>
            <person name="Poveda L."/>
            <person name="Shimizu-Inatsugi R."/>
            <person name="Schlapbach R."/>
            <person name="Sreeman S.M."/>
            <person name="Shimizu K.K."/>
        </authorList>
    </citation>
    <scope>NUCLEOTIDE SEQUENCE</scope>
</reference>
<dbReference type="PANTHER" id="PTHR33869">
    <property type="entry name" value="CLAVATA3/ESR (CLE)-RELATED PROTEIN 3"/>
    <property type="match status" value="1"/>
</dbReference>
<evidence type="ECO:0000313" key="9">
    <source>
        <dbReference type="EMBL" id="GJM89059.1"/>
    </source>
</evidence>
<feature type="signal peptide" evidence="8">
    <location>
        <begin position="1"/>
        <end position="26"/>
    </location>
</feature>
<evidence type="ECO:0000256" key="4">
    <source>
        <dbReference type="ARBA" id="ARBA00022729"/>
    </source>
</evidence>
<evidence type="ECO:0000256" key="8">
    <source>
        <dbReference type="SAM" id="SignalP"/>
    </source>
</evidence>
<dbReference type="EMBL" id="BQKI01000002">
    <property type="protein sequence ID" value="GJM89460.1"/>
    <property type="molecule type" value="Genomic_DNA"/>
</dbReference>
<evidence type="ECO:0000256" key="5">
    <source>
        <dbReference type="ARBA" id="ARBA00023180"/>
    </source>
</evidence>
<evidence type="ECO:0000256" key="1">
    <source>
        <dbReference type="ARBA" id="ARBA00004613"/>
    </source>
</evidence>
<keyword evidence="5" id="KW-0325">Glycoprotein</keyword>
<dbReference type="Proteomes" id="UP001054889">
    <property type="component" value="Unassembled WGS sequence"/>
</dbReference>
<sequence length="86" mass="8934">MAGTMARELLFAVLLLSAVVQRSCSARPLLQQEAAVIGLVHPAVVHVDAEGKVLGDGVVPEGGDDAGVVPYEDKRMSPGGPDPQHH</sequence>
<evidence type="ECO:0000256" key="7">
    <source>
        <dbReference type="SAM" id="MobiDB-lite"/>
    </source>
</evidence>